<feature type="transmembrane region" description="Helical" evidence="1">
    <location>
        <begin position="87"/>
        <end position="115"/>
    </location>
</feature>
<keyword evidence="1" id="KW-0472">Membrane</keyword>
<accession>A0A1Y2HEI8</accession>
<feature type="transmembrane region" description="Helical" evidence="1">
    <location>
        <begin position="12"/>
        <end position="34"/>
    </location>
</feature>
<dbReference type="Proteomes" id="UP000193411">
    <property type="component" value="Unassembled WGS sequence"/>
</dbReference>
<dbReference type="EMBL" id="MCFL01000040">
    <property type="protein sequence ID" value="ORZ32986.1"/>
    <property type="molecule type" value="Genomic_DNA"/>
</dbReference>
<proteinExistence type="predicted"/>
<keyword evidence="3" id="KW-1185">Reference proteome</keyword>
<evidence type="ECO:0000256" key="1">
    <source>
        <dbReference type="SAM" id="Phobius"/>
    </source>
</evidence>
<reference evidence="2 3" key="1">
    <citation type="submission" date="2016-07" db="EMBL/GenBank/DDBJ databases">
        <title>Pervasive Adenine N6-methylation of Active Genes in Fungi.</title>
        <authorList>
            <consortium name="DOE Joint Genome Institute"/>
            <person name="Mondo S.J."/>
            <person name="Dannebaum R.O."/>
            <person name="Kuo R.C."/>
            <person name="Labutti K."/>
            <person name="Haridas S."/>
            <person name="Kuo A."/>
            <person name="Salamov A."/>
            <person name="Ahrendt S.R."/>
            <person name="Lipzen A."/>
            <person name="Sullivan W."/>
            <person name="Andreopoulos W.B."/>
            <person name="Clum A."/>
            <person name="Lindquist E."/>
            <person name="Daum C."/>
            <person name="Ramamoorthy G.K."/>
            <person name="Gryganskyi A."/>
            <person name="Culley D."/>
            <person name="Magnuson J.K."/>
            <person name="James T.Y."/>
            <person name="O'Malley M.A."/>
            <person name="Stajich J.E."/>
            <person name="Spatafora J.W."/>
            <person name="Visel A."/>
            <person name="Grigoriev I.V."/>
        </authorList>
    </citation>
    <scope>NUCLEOTIDE SEQUENCE [LARGE SCALE GENOMIC DNA]</scope>
    <source>
        <strain evidence="2 3">PL171</strain>
    </source>
</reference>
<protein>
    <submittedName>
        <fullName evidence="2">Uncharacterized protein</fullName>
    </submittedName>
</protein>
<comment type="caution">
    <text evidence="2">The sequence shown here is derived from an EMBL/GenBank/DDBJ whole genome shotgun (WGS) entry which is preliminary data.</text>
</comment>
<organism evidence="2 3">
    <name type="scientific">Catenaria anguillulae PL171</name>
    <dbReference type="NCBI Taxonomy" id="765915"/>
    <lineage>
        <taxon>Eukaryota</taxon>
        <taxon>Fungi</taxon>
        <taxon>Fungi incertae sedis</taxon>
        <taxon>Blastocladiomycota</taxon>
        <taxon>Blastocladiomycetes</taxon>
        <taxon>Blastocladiales</taxon>
        <taxon>Catenariaceae</taxon>
        <taxon>Catenaria</taxon>
    </lineage>
</organism>
<evidence type="ECO:0000313" key="3">
    <source>
        <dbReference type="Proteomes" id="UP000193411"/>
    </source>
</evidence>
<evidence type="ECO:0000313" key="2">
    <source>
        <dbReference type="EMBL" id="ORZ32986.1"/>
    </source>
</evidence>
<gene>
    <name evidence="2" type="ORF">BCR44DRAFT_46545</name>
</gene>
<dbReference type="AlphaFoldDB" id="A0A1Y2HEI8"/>
<name>A0A1Y2HEI8_9FUNG</name>
<keyword evidence="1" id="KW-1133">Transmembrane helix</keyword>
<sequence>MYCSWQWSDSFLFPRPSISVGFPYSLISLLLRFWSRRQADPRRLFMYIAVAQDQSQLDMCILADKLLQVAPASLPLKLNSANRATRFLVYLCCMLVWVMGHGTLSDAWACLGLALDTPVGPVGDSIGVPSKRRS</sequence>
<keyword evidence="1" id="KW-0812">Transmembrane</keyword>